<evidence type="ECO:0000313" key="2">
    <source>
        <dbReference type="Proteomes" id="UP000236291"/>
    </source>
</evidence>
<reference evidence="1 2" key="2">
    <citation type="journal article" date="2017" name="Front. Plant Sci.">
        <title>Gene Classification and Mining of Molecular Markers Useful in Red Clover (Trifolium pratense) Breeding.</title>
        <authorList>
            <person name="Istvanek J."/>
            <person name="Dluhosova J."/>
            <person name="Dluhos P."/>
            <person name="Patkova L."/>
            <person name="Nedelnik J."/>
            <person name="Repkova J."/>
        </authorList>
    </citation>
    <scope>NUCLEOTIDE SEQUENCE [LARGE SCALE GENOMIC DNA]</scope>
    <source>
        <strain evidence="2">cv. Tatra</strain>
        <tissue evidence="1">Young leaves</tissue>
    </source>
</reference>
<evidence type="ECO:0000313" key="1">
    <source>
        <dbReference type="EMBL" id="PNX70783.1"/>
    </source>
</evidence>
<dbReference type="EMBL" id="ASHM01116012">
    <property type="protein sequence ID" value="PNX70783.1"/>
    <property type="molecule type" value="Genomic_DNA"/>
</dbReference>
<protein>
    <submittedName>
        <fullName evidence="1">Uncharacterized protein</fullName>
    </submittedName>
</protein>
<gene>
    <name evidence="1" type="ORF">L195_g057739</name>
</gene>
<organism evidence="1 2">
    <name type="scientific">Trifolium pratense</name>
    <name type="common">Red clover</name>
    <dbReference type="NCBI Taxonomy" id="57577"/>
    <lineage>
        <taxon>Eukaryota</taxon>
        <taxon>Viridiplantae</taxon>
        <taxon>Streptophyta</taxon>
        <taxon>Embryophyta</taxon>
        <taxon>Tracheophyta</taxon>
        <taxon>Spermatophyta</taxon>
        <taxon>Magnoliopsida</taxon>
        <taxon>eudicotyledons</taxon>
        <taxon>Gunneridae</taxon>
        <taxon>Pentapetalae</taxon>
        <taxon>rosids</taxon>
        <taxon>fabids</taxon>
        <taxon>Fabales</taxon>
        <taxon>Fabaceae</taxon>
        <taxon>Papilionoideae</taxon>
        <taxon>50 kb inversion clade</taxon>
        <taxon>NPAAA clade</taxon>
        <taxon>Hologalegina</taxon>
        <taxon>IRL clade</taxon>
        <taxon>Trifolieae</taxon>
        <taxon>Trifolium</taxon>
    </lineage>
</organism>
<dbReference type="AlphaFoldDB" id="A0A2K3KWW5"/>
<comment type="caution">
    <text evidence="1">The sequence shown here is derived from an EMBL/GenBank/DDBJ whole genome shotgun (WGS) entry which is preliminary data.</text>
</comment>
<proteinExistence type="predicted"/>
<sequence>MLSQSVPMAFSLRALSLIPRGPFHIKKVQTLSSPRALTLRG</sequence>
<name>A0A2K3KWW5_TRIPR</name>
<reference evidence="1 2" key="1">
    <citation type="journal article" date="2014" name="Am. J. Bot.">
        <title>Genome assembly and annotation for red clover (Trifolium pratense; Fabaceae).</title>
        <authorList>
            <person name="Istvanek J."/>
            <person name="Jaros M."/>
            <person name="Krenek A."/>
            <person name="Repkova J."/>
        </authorList>
    </citation>
    <scope>NUCLEOTIDE SEQUENCE [LARGE SCALE GENOMIC DNA]</scope>
    <source>
        <strain evidence="2">cv. Tatra</strain>
        <tissue evidence="1">Young leaves</tissue>
    </source>
</reference>
<accession>A0A2K3KWW5</accession>
<dbReference type="Proteomes" id="UP000236291">
    <property type="component" value="Unassembled WGS sequence"/>
</dbReference>